<sequence length="119" mass="13855">MVHSYYGAMFSMQTKPEYRRKGFGIHLARTLTQRVIERGYKPFVVIRPENEASRNLYTKLGFEKAFETCRVKLTPRIRQNDDLNEKDISNILANKLNLNNDEQDDEAKVPANDSETEKS</sequence>
<dbReference type="InterPro" id="IPR016181">
    <property type="entry name" value="Acyl_CoA_acyltransferase"/>
</dbReference>
<dbReference type="HOGENOM" id="CLU_2064130_0_0_1"/>
<dbReference type="InterPro" id="IPR053225">
    <property type="entry name" value="Acyl-CoA_N-acyltransferase"/>
</dbReference>
<dbReference type="SUPFAM" id="SSF55729">
    <property type="entry name" value="Acyl-CoA N-acyltransferases (Nat)"/>
    <property type="match status" value="1"/>
</dbReference>
<dbReference type="PROSITE" id="PS51186">
    <property type="entry name" value="GNAT"/>
    <property type="match status" value="1"/>
</dbReference>
<dbReference type="AlphaFoldDB" id="T1GU27"/>
<dbReference type="GO" id="GO:0016747">
    <property type="term" value="F:acyltransferase activity, transferring groups other than amino-acyl groups"/>
    <property type="evidence" value="ECO:0007669"/>
    <property type="project" value="InterPro"/>
</dbReference>
<accession>T1GU27</accession>
<dbReference type="Gene3D" id="3.40.630.30">
    <property type="match status" value="1"/>
</dbReference>
<evidence type="ECO:0000313" key="4">
    <source>
        <dbReference type="Proteomes" id="UP000015102"/>
    </source>
</evidence>
<dbReference type="InterPro" id="IPR013653">
    <property type="entry name" value="GCN5-like_dom"/>
</dbReference>
<reference evidence="3" key="2">
    <citation type="submission" date="2015-06" db="UniProtKB">
        <authorList>
            <consortium name="EnsemblMetazoa"/>
        </authorList>
    </citation>
    <scope>IDENTIFICATION</scope>
</reference>
<feature type="domain" description="N-acetyltransferase" evidence="2">
    <location>
        <begin position="1"/>
        <end position="78"/>
    </location>
</feature>
<protein>
    <recommendedName>
        <fullName evidence="2">N-acetyltransferase domain-containing protein</fullName>
    </recommendedName>
</protein>
<evidence type="ECO:0000256" key="1">
    <source>
        <dbReference type="SAM" id="MobiDB-lite"/>
    </source>
</evidence>
<dbReference type="PANTHER" id="PTHR20958:SF9">
    <property type="entry name" value="RE58324P"/>
    <property type="match status" value="1"/>
</dbReference>
<dbReference type="STRING" id="36166.T1GU27"/>
<reference evidence="4" key="1">
    <citation type="submission" date="2013-02" db="EMBL/GenBank/DDBJ databases">
        <authorList>
            <person name="Hughes D."/>
        </authorList>
    </citation>
    <scope>NUCLEOTIDE SEQUENCE</scope>
    <source>
        <strain>Durham</strain>
        <strain evidence="4">NC isolate 2 -- Noor lab</strain>
    </source>
</reference>
<proteinExistence type="predicted"/>
<feature type="region of interest" description="Disordered" evidence="1">
    <location>
        <begin position="95"/>
        <end position="119"/>
    </location>
</feature>
<dbReference type="InterPro" id="IPR000182">
    <property type="entry name" value="GNAT_dom"/>
</dbReference>
<dbReference type="CDD" id="cd04301">
    <property type="entry name" value="NAT_SF"/>
    <property type="match status" value="1"/>
</dbReference>
<name>T1GU27_MEGSC</name>
<organism evidence="3 4">
    <name type="scientific">Megaselia scalaris</name>
    <name type="common">Humpbacked fly</name>
    <name type="synonym">Phora scalaris</name>
    <dbReference type="NCBI Taxonomy" id="36166"/>
    <lineage>
        <taxon>Eukaryota</taxon>
        <taxon>Metazoa</taxon>
        <taxon>Ecdysozoa</taxon>
        <taxon>Arthropoda</taxon>
        <taxon>Hexapoda</taxon>
        <taxon>Insecta</taxon>
        <taxon>Pterygota</taxon>
        <taxon>Neoptera</taxon>
        <taxon>Endopterygota</taxon>
        <taxon>Diptera</taxon>
        <taxon>Brachycera</taxon>
        <taxon>Muscomorpha</taxon>
        <taxon>Platypezoidea</taxon>
        <taxon>Phoridae</taxon>
        <taxon>Megaseliini</taxon>
        <taxon>Megaselia</taxon>
    </lineage>
</organism>
<dbReference type="Pfam" id="PF08445">
    <property type="entry name" value="FR47"/>
    <property type="match status" value="1"/>
</dbReference>
<dbReference type="EMBL" id="CAQQ02114909">
    <property type="status" value="NOT_ANNOTATED_CDS"/>
    <property type="molecule type" value="Genomic_DNA"/>
</dbReference>
<dbReference type="Proteomes" id="UP000015102">
    <property type="component" value="Unassembled WGS sequence"/>
</dbReference>
<dbReference type="EnsemblMetazoa" id="MESCA007228-RA">
    <property type="protein sequence ID" value="MESCA007228-PA"/>
    <property type="gene ID" value="MESCA007228"/>
</dbReference>
<evidence type="ECO:0000313" key="3">
    <source>
        <dbReference type="EnsemblMetazoa" id="MESCA007228-PA"/>
    </source>
</evidence>
<evidence type="ECO:0000259" key="2">
    <source>
        <dbReference type="PROSITE" id="PS51186"/>
    </source>
</evidence>
<keyword evidence="4" id="KW-1185">Reference proteome</keyword>
<dbReference type="PANTHER" id="PTHR20958">
    <property type="entry name" value="GLYCINE N-ACYLTRANSFERASE-LIKE PROTEIN"/>
    <property type="match status" value="1"/>
</dbReference>